<dbReference type="EMBL" id="JAPHNI010000080">
    <property type="protein sequence ID" value="KAJ8116759.1"/>
    <property type="molecule type" value="Genomic_DNA"/>
</dbReference>
<comment type="caution">
    <text evidence="1">The sequence shown here is derived from an EMBL/GenBank/DDBJ whole genome shotgun (WGS) entry which is preliminary data.</text>
</comment>
<name>A0ACC2INQ8_9PLEO</name>
<keyword evidence="2" id="KW-1185">Reference proteome</keyword>
<protein>
    <submittedName>
        <fullName evidence="1">Uncharacterized protein</fullName>
    </submittedName>
</protein>
<dbReference type="Proteomes" id="UP001153331">
    <property type="component" value="Unassembled WGS sequence"/>
</dbReference>
<evidence type="ECO:0000313" key="2">
    <source>
        <dbReference type="Proteomes" id="UP001153331"/>
    </source>
</evidence>
<evidence type="ECO:0000313" key="1">
    <source>
        <dbReference type="EMBL" id="KAJ8116759.1"/>
    </source>
</evidence>
<organism evidence="1 2">
    <name type="scientific">Boeremia exigua</name>
    <dbReference type="NCBI Taxonomy" id="749465"/>
    <lineage>
        <taxon>Eukaryota</taxon>
        <taxon>Fungi</taxon>
        <taxon>Dikarya</taxon>
        <taxon>Ascomycota</taxon>
        <taxon>Pezizomycotina</taxon>
        <taxon>Dothideomycetes</taxon>
        <taxon>Pleosporomycetidae</taxon>
        <taxon>Pleosporales</taxon>
        <taxon>Pleosporineae</taxon>
        <taxon>Didymellaceae</taxon>
        <taxon>Boeremia</taxon>
    </lineage>
</organism>
<reference evidence="1" key="1">
    <citation type="submission" date="2022-11" db="EMBL/GenBank/DDBJ databases">
        <title>Genome Sequence of Boeremia exigua.</title>
        <authorList>
            <person name="Buettner E."/>
        </authorList>
    </citation>
    <scope>NUCLEOTIDE SEQUENCE</scope>
    <source>
        <strain evidence="1">CU02</strain>
    </source>
</reference>
<sequence length="1222" mass="133932">MSLARPNPRFLARTNRIFASQTRSYAAPGDGAIPAAKKKYIPTSGTYPLGFKAGSTHVGVKASNTRFDDLALIASDSPCAGAAVFTTNKFQAAPVTVSRNLLKSRKGEGVRSVIINSGCANAVTGKGGIEDATLMGRETDKAFINDSNGEDDGQSRSIVMSTGVIGQRLPIQKIVSKIPTAYYNLGSTHEHWLGTAKAICTTDTFPKLVSKTFTLPSSQEEYHIAGMTKGAGMIHPNMATLLGVICTDAPVSAGPLQSALTSAITKSFNSISIDGDTSTNDTVAILANGAAGGKPIDSTSSPDFDAFQKTLTDFAIDLAKLVVRDGEGATKFVTIRVTNAATYKDAHRVASTIARSPLVKTALYGKDANWGRILCATGYAENVDSVIPEETSVSFIPSDGSEELKLLVRGEPEQVDEERAAKILQAEDLEIKVQLSEGKYKEEAVFWTCDFSHESPIDRLLQSEKSNLEAYVDGTRKNELAKLLACSLARFGMPGGRNVTTLSIAHQSNLSATTHQATSTRRSNSVIYGSSDPALSSVYDAEHAQIEDKMGQAPCGGSASTPRDILSNLHASSQHNKVQSDHTCLRNTMATSVYQYDTLPTGRWFRLLRIRSGQKEDPLRCDLISTALDVAPNYTALSYVWGDPTITGHVECSGIQMAVTLSLLGGLCQLRNSNEDSMVWADAICINQANTKEKGSQVNMMGTIYDRATEVFVWLGDDPKLLAHHAFGVLPDVNVAVVSGTHRSWYDSEYFVNFGEGKDKVSRPVAVSRDNTGSLLNEQQLEAIKHMYKLPWFTRVWVLQEVGLATKATACWGDCRVDFSEIALFVWFAMNEHDLARRVGDEIKAIISGCPYNAVYSVWSTYGKTTSWIQASRPLKIWAEHLASQTSIDFVLVLEASRAFNATDARDHVFAFLGHPCASLPGTTDSIVKADYELDIRHLYLSVAEKLATASLNFLVQAQNTAEDLALSNGFTSWVPRWDSSIQNAPNAFWEAWDASARIKEFYRHPVNISGDRLQVSAVMFDTVLNQTDIMRTEDFDRDTGKIGYWIEKCWKLTEKAAEKVSHMYPDNAILALASILQCTYIPKDEDDLPSFFRQVVGDFCQACVYFNNDFYNKKLLQLRLGYRWSVLQHRGFAANFEHYAANRRFFVTKNGYWGLGPATMREGDVCAVLLGADVPFVLRPTAEPGTFRLVGQSYVYGVMYGELLEGPQGEDRIDAEDISIV</sequence>
<proteinExistence type="predicted"/>
<accession>A0ACC2INQ8</accession>
<gene>
    <name evidence="1" type="ORF">OPT61_g1890</name>
</gene>